<dbReference type="GO" id="GO:0050308">
    <property type="term" value="F:sugar-phosphatase activity"/>
    <property type="evidence" value="ECO:0007669"/>
    <property type="project" value="TreeGrafter"/>
</dbReference>
<dbReference type="GO" id="GO:0030288">
    <property type="term" value="C:outer membrane-bounded periplasmic space"/>
    <property type="evidence" value="ECO:0007669"/>
    <property type="project" value="TreeGrafter"/>
</dbReference>
<protein>
    <submittedName>
        <fullName evidence="3">Bifunctional glucose-1-phosphatase/inositol phosphatase</fullName>
    </submittedName>
</protein>
<dbReference type="RefSeq" id="WP_108901999.1">
    <property type="nucleotide sequence ID" value="NZ_CP029185.2"/>
</dbReference>
<dbReference type="KEGG" id="lpv:HYN51_02335"/>
<accession>A0A2Y9U1J8</accession>
<dbReference type="PANTHER" id="PTHR11567">
    <property type="entry name" value="ACID PHOSPHATASE-RELATED"/>
    <property type="match status" value="1"/>
</dbReference>
<feature type="signal peptide" evidence="2">
    <location>
        <begin position="1"/>
        <end position="22"/>
    </location>
</feature>
<evidence type="ECO:0000256" key="1">
    <source>
        <dbReference type="ARBA" id="ARBA00005375"/>
    </source>
</evidence>
<dbReference type="EMBL" id="CP029185">
    <property type="protein sequence ID" value="AWH89966.1"/>
    <property type="molecule type" value="Genomic_DNA"/>
</dbReference>
<dbReference type="SUPFAM" id="SSF53254">
    <property type="entry name" value="Phosphoglycerate mutase-like"/>
    <property type="match status" value="1"/>
</dbReference>
<evidence type="ECO:0000313" key="3">
    <source>
        <dbReference type="EMBL" id="AWH89966.1"/>
    </source>
</evidence>
<feature type="chain" id="PRO_5015927137" evidence="2">
    <location>
        <begin position="23"/>
        <end position="429"/>
    </location>
</feature>
<gene>
    <name evidence="3" type="ORF">HYN51_02335</name>
</gene>
<dbReference type="Pfam" id="PF00328">
    <property type="entry name" value="His_Phos_2"/>
    <property type="match status" value="1"/>
</dbReference>
<comment type="similarity">
    <text evidence="1">Belongs to the histidine acid phosphatase family.</text>
</comment>
<dbReference type="Gene3D" id="3.40.50.1240">
    <property type="entry name" value="Phosphoglycerate mutase-like"/>
    <property type="match status" value="2"/>
</dbReference>
<dbReference type="PANTHER" id="PTHR11567:SF135">
    <property type="entry name" value="GLUCOSE-1-PHOSPHATASE"/>
    <property type="match status" value="1"/>
</dbReference>
<keyword evidence="4" id="KW-1185">Reference proteome</keyword>
<organism evidence="3 4">
    <name type="scientific">Limnobaculum parvum</name>
    <dbReference type="NCBI Taxonomy" id="2172103"/>
    <lineage>
        <taxon>Bacteria</taxon>
        <taxon>Pseudomonadati</taxon>
        <taxon>Pseudomonadota</taxon>
        <taxon>Gammaproteobacteria</taxon>
        <taxon>Enterobacterales</taxon>
        <taxon>Budviciaceae</taxon>
        <taxon>Limnobaculum</taxon>
    </lineage>
</organism>
<reference evidence="3 4" key="1">
    <citation type="journal article" date="2019" name="Int. J. Syst. Evol. Microbiol.">
        <title>Limnobaculum parvum gen. nov., sp. nov., isolated from a freshwater lake.</title>
        <authorList>
            <person name="Baek C."/>
            <person name="Shin S.K."/>
            <person name="Yi H."/>
        </authorList>
    </citation>
    <scope>NUCLEOTIDE SEQUENCE [LARGE SCALE GENOMIC DNA]</scope>
    <source>
        <strain evidence="3 4">HYN0051</strain>
    </source>
</reference>
<sequence length="429" mass="47710">MIKKFNCRAWLCGLLISLPCSVAVSATPEGYQLEQVVLFSRHGLRAPLANSGSVLAISTPKSWPAWETKGGYLTTKGGILESYFGEYVRSWLTQENLFINDTCPQAKDTFIYANSLQRTLASAQYFTLGAFPGCEVKIFHQTDLGVMDPNFNPIIHDGSDEFKQSALAAMNAEASVDGLAGLNRELKPAYDLLSKITDYKNGSVCLTDKRCDLNSEPAEFIVTKDKEPGVSGPLRIGTSISDAFILQYYEGFPTQDIAWGAIQSDSEWKMLAAIKDRYSEVLFGSPLVAKDVSAPMIRYIHAIFTQDVMRQPAKFNLLVGHDSNIVSLLSILKIKPYQLSGQFEKTPIGGKIVFERWKDKATDKNLMKIEYLYQTREQIRHGDRLTLSHPPKRVVLEMADCPIDANGFCSFEDFAKALGALQQAAQKKE</sequence>
<dbReference type="InterPro" id="IPR050645">
    <property type="entry name" value="Histidine_acid_phosphatase"/>
</dbReference>
<dbReference type="NCBIfam" id="NF007553">
    <property type="entry name" value="PRK10173.1"/>
    <property type="match status" value="1"/>
</dbReference>
<dbReference type="OrthoDB" id="395886at2"/>
<keyword evidence="2" id="KW-0732">Signal</keyword>
<dbReference type="Proteomes" id="UP000244908">
    <property type="component" value="Chromosome"/>
</dbReference>
<evidence type="ECO:0000313" key="4">
    <source>
        <dbReference type="Proteomes" id="UP000244908"/>
    </source>
</evidence>
<proteinExistence type="inferred from homology"/>
<dbReference type="InterPro" id="IPR029033">
    <property type="entry name" value="His_PPase_superfam"/>
</dbReference>
<name>A0A2Y9U1J8_9GAMM</name>
<dbReference type="AlphaFoldDB" id="A0A2Y9U1J8"/>
<dbReference type="CDD" id="cd07061">
    <property type="entry name" value="HP_HAP_like"/>
    <property type="match status" value="1"/>
</dbReference>
<evidence type="ECO:0000256" key="2">
    <source>
        <dbReference type="SAM" id="SignalP"/>
    </source>
</evidence>
<dbReference type="InterPro" id="IPR000560">
    <property type="entry name" value="His_Pase_clade-2"/>
</dbReference>